<dbReference type="OrthoDB" id="2264294at2759"/>
<feature type="domain" description="Zn(2)-C6 fungal-type" evidence="5">
    <location>
        <begin position="29"/>
        <end position="61"/>
    </location>
</feature>
<dbReference type="GO" id="GO:0005634">
    <property type="term" value="C:nucleus"/>
    <property type="evidence" value="ECO:0007669"/>
    <property type="project" value="TreeGrafter"/>
</dbReference>
<evidence type="ECO:0000313" key="6">
    <source>
        <dbReference type="EMBL" id="KAF2761181.1"/>
    </source>
</evidence>
<reference evidence="6" key="1">
    <citation type="journal article" date="2020" name="Stud. Mycol.">
        <title>101 Dothideomycetes genomes: a test case for predicting lifestyles and emergence of pathogens.</title>
        <authorList>
            <person name="Haridas S."/>
            <person name="Albert R."/>
            <person name="Binder M."/>
            <person name="Bloem J."/>
            <person name="Labutti K."/>
            <person name="Salamov A."/>
            <person name="Andreopoulos B."/>
            <person name="Baker S."/>
            <person name="Barry K."/>
            <person name="Bills G."/>
            <person name="Bluhm B."/>
            <person name="Cannon C."/>
            <person name="Castanera R."/>
            <person name="Culley D."/>
            <person name="Daum C."/>
            <person name="Ezra D."/>
            <person name="Gonzalez J."/>
            <person name="Henrissat B."/>
            <person name="Kuo A."/>
            <person name="Liang C."/>
            <person name="Lipzen A."/>
            <person name="Lutzoni F."/>
            <person name="Magnuson J."/>
            <person name="Mondo S."/>
            <person name="Nolan M."/>
            <person name="Ohm R."/>
            <person name="Pangilinan J."/>
            <person name="Park H.-J."/>
            <person name="Ramirez L."/>
            <person name="Alfaro M."/>
            <person name="Sun H."/>
            <person name="Tritt A."/>
            <person name="Yoshinaga Y."/>
            <person name="Zwiers L.-H."/>
            <person name="Turgeon B."/>
            <person name="Goodwin S."/>
            <person name="Spatafora J."/>
            <person name="Crous P."/>
            <person name="Grigoriev I."/>
        </authorList>
    </citation>
    <scope>NUCLEOTIDE SEQUENCE</scope>
    <source>
        <strain evidence="6">CBS 121739</strain>
    </source>
</reference>
<evidence type="ECO:0000256" key="1">
    <source>
        <dbReference type="ARBA" id="ARBA00022723"/>
    </source>
</evidence>
<keyword evidence="4" id="KW-0472">Membrane</keyword>
<dbReference type="Pfam" id="PF04082">
    <property type="entry name" value="Fungal_trans"/>
    <property type="match status" value="1"/>
</dbReference>
<organism evidence="6 7">
    <name type="scientific">Pseudovirgaria hyperparasitica</name>
    <dbReference type="NCBI Taxonomy" id="470096"/>
    <lineage>
        <taxon>Eukaryota</taxon>
        <taxon>Fungi</taxon>
        <taxon>Dikarya</taxon>
        <taxon>Ascomycota</taxon>
        <taxon>Pezizomycotina</taxon>
        <taxon>Dothideomycetes</taxon>
        <taxon>Dothideomycetes incertae sedis</taxon>
        <taxon>Acrospermales</taxon>
        <taxon>Acrospermaceae</taxon>
        <taxon>Pseudovirgaria</taxon>
    </lineage>
</organism>
<dbReference type="CDD" id="cd12148">
    <property type="entry name" value="fungal_TF_MHR"/>
    <property type="match status" value="1"/>
</dbReference>
<dbReference type="GO" id="GO:0001080">
    <property type="term" value="P:nitrogen catabolite activation of transcription from RNA polymerase II promoter"/>
    <property type="evidence" value="ECO:0007669"/>
    <property type="project" value="TreeGrafter"/>
</dbReference>
<dbReference type="InterPro" id="IPR007219">
    <property type="entry name" value="XnlR_reg_dom"/>
</dbReference>
<evidence type="ECO:0000256" key="4">
    <source>
        <dbReference type="SAM" id="Phobius"/>
    </source>
</evidence>
<dbReference type="SUPFAM" id="SSF57701">
    <property type="entry name" value="Zn2/Cys6 DNA-binding domain"/>
    <property type="match status" value="1"/>
</dbReference>
<dbReference type="InterPro" id="IPR050797">
    <property type="entry name" value="Carb_Metab_Trans_Reg"/>
</dbReference>
<keyword evidence="7" id="KW-1185">Reference proteome</keyword>
<evidence type="ECO:0000259" key="5">
    <source>
        <dbReference type="PROSITE" id="PS50048"/>
    </source>
</evidence>
<dbReference type="AlphaFoldDB" id="A0A6A6WIW4"/>
<dbReference type="SMART" id="SM00066">
    <property type="entry name" value="GAL4"/>
    <property type="match status" value="1"/>
</dbReference>
<dbReference type="PROSITE" id="PS50048">
    <property type="entry name" value="ZN2_CY6_FUNGAL_2"/>
    <property type="match status" value="1"/>
</dbReference>
<dbReference type="Proteomes" id="UP000799437">
    <property type="component" value="Unassembled WGS sequence"/>
</dbReference>
<dbReference type="RefSeq" id="XP_033603632.1">
    <property type="nucleotide sequence ID" value="XM_033740208.1"/>
</dbReference>
<evidence type="ECO:0000256" key="2">
    <source>
        <dbReference type="ARBA" id="ARBA00023242"/>
    </source>
</evidence>
<keyword evidence="1" id="KW-0479">Metal-binding</keyword>
<dbReference type="Pfam" id="PF00172">
    <property type="entry name" value="Zn_clus"/>
    <property type="match status" value="1"/>
</dbReference>
<feature type="compositionally biased region" description="Polar residues" evidence="3">
    <location>
        <begin position="622"/>
        <end position="642"/>
    </location>
</feature>
<feature type="region of interest" description="Disordered" evidence="3">
    <location>
        <begin position="64"/>
        <end position="127"/>
    </location>
</feature>
<feature type="compositionally biased region" description="Basic and acidic residues" evidence="3">
    <location>
        <begin position="89"/>
        <end position="104"/>
    </location>
</feature>
<dbReference type="GO" id="GO:0003677">
    <property type="term" value="F:DNA binding"/>
    <property type="evidence" value="ECO:0007669"/>
    <property type="project" value="InterPro"/>
</dbReference>
<dbReference type="InterPro" id="IPR036864">
    <property type="entry name" value="Zn2-C6_fun-type_DNA-bd_sf"/>
</dbReference>
<evidence type="ECO:0000256" key="3">
    <source>
        <dbReference type="SAM" id="MobiDB-lite"/>
    </source>
</evidence>
<feature type="region of interest" description="Disordered" evidence="3">
    <location>
        <begin position="620"/>
        <end position="642"/>
    </location>
</feature>
<keyword evidence="4" id="KW-1133">Transmembrane helix</keyword>
<protein>
    <recommendedName>
        <fullName evidence="5">Zn(2)-C6 fungal-type domain-containing protein</fullName>
    </recommendedName>
</protein>
<name>A0A6A6WIW4_9PEZI</name>
<gene>
    <name evidence="6" type="ORF">EJ05DRAFT_255564</name>
</gene>
<dbReference type="SMART" id="SM00906">
    <property type="entry name" value="Fungal_trans"/>
    <property type="match status" value="1"/>
</dbReference>
<feature type="transmembrane region" description="Helical" evidence="4">
    <location>
        <begin position="544"/>
        <end position="567"/>
    </location>
</feature>
<dbReference type="EMBL" id="ML996567">
    <property type="protein sequence ID" value="KAF2761181.1"/>
    <property type="molecule type" value="Genomic_DNA"/>
</dbReference>
<dbReference type="GO" id="GO:0008270">
    <property type="term" value="F:zinc ion binding"/>
    <property type="evidence" value="ECO:0007669"/>
    <property type="project" value="InterPro"/>
</dbReference>
<dbReference type="Gene3D" id="4.10.240.10">
    <property type="entry name" value="Zn(2)-C6 fungal-type DNA-binding domain"/>
    <property type="match status" value="1"/>
</dbReference>
<dbReference type="PANTHER" id="PTHR31668">
    <property type="entry name" value="GLUCOSE TRANSPORT TRANSCRIPTION REGULATOR RGT1-RELATED-RELATED"/>
    <property type="match status" value="1"/>
</dbReference>
<keyword evidence="4" id="KW-0812">Transmembrane</keyword>
<dbReference type="InterPro" id="IPR001138">
    <property type="entry name" value="Zn2Cys6_DnaBD"/>
</dbReference>
<dbReference type="PANTHER" id="PTHR31668:SF4">
    <property type="entry name" value="TRANSCRIPTIONAL ACTIVATOR PROTEIN DAL81"/>
    <property type="match status" value="1"/>
</dbReference>
<dbReference type="GeneID" id="54481262"/>
<evidence type="ECO:0000313" key="7">
    <source>
        <dbReference type="Proteomes" id="UP000799437"/>
    </source>
</evidence>
<dbReference type="PROSITE" id="PS00463">
    <property type="entry name" value="ZN2_CY6_FUNGAL_1"/>
    <property type="match status" value="1"/>
</dbReference>
<dbReference type="GO" id="GO:0000981">
    <property type="term" value="F:DNA-binding transcription factor activity, RNA polymerase II-specific"/>
    <property type="evidence" value="ECO:0007669"/>
    <property type="project" value="InterPro"/>
</dbReference>
<proteinExistence type="predicted"/>
<dbReference type="CDD" id="cd00067">
    <property type="entry name" value="GAL4"/>
    <property type="match status" value="1"/>
</dbReference>
<sequence length="694" mass="78718">MSHRPGMPGDSVLTLIDIFPGTKVRPRRPCDSCRRRKSRCEIEEGAIACVLCQFHRQECTFLKEPQPRKRKATSTAEDEDQSGSSSANREIDRQPGRGSHEKRLAVRKGPANTQIETEPGHTQDYADLEGPSLLKRTLGLQSHRHGRMLGLSSVYEPTLLSLDAFAEREDLPIGREALYRASRSQSFILFRDESTRNHEDEVYDVDTIESIVSPHGEGLINLYFRIVHPSFPIMHKKVYLEKYKRSHRELSPPLLAAVYILALNWWSYSTELALLPKPDVGELEKLASKTMNDVIYRPKLSTIQAGLLLLQTPAEDSWPLTTQLIGLGQELGLHLDCTDWRIPDWEKGLRKRLAWALFMQDKWGSLAHGRPTHIHSNDWDVKPVVETDFPENAEDEDDEEGSTEVENGRMLFCEMIRLSEILSILMTTLYSIKSAAELQTHASDGVRWFLERAKPIQMSLRQWHSALPDVLAIENVAPRKLSSAGYLHLAYCALEICLHRRIVQLLSVEQDQSLVEACRKAAKARLYMSIDFVRNLRPEQLHSFWFFASHYGFALIATFAGLLWATASSKEEADMYKKKLEEYHWLLRLSSRSTDCIDQAMKIIATSTDVLVKGIPLRSHTSEQGSGYTSPNPGASSRSGDVLSPYTTPASYDSEYMWYETTGAGVNFGEVAQFDGEYVPADFMYQGHYLPSHQ</sequence>
<accession>A0A6A6WIW4</accession>
<dbReference type="GO" id="GO:0006351">
    <property type="term" value="P:DNA-templated transcription"/>
    <property type="evidence" value="ECO:0007669"/>
    <property type="project" value="InterPro"/>
</dbReference>
<keyword evidence="2" id="KW-0539">Nucleus</keyword>